<organism evidence="2 3">
    <name type="scientific">Wickerhamomyces ciferrii (strain ATCC 14091 / BCRC 22168 / CBS 111 / JCM 3599 / NBRC 0793 / NRRL Y-1031 F-60-10)</name>
    <name type="common">Yeast</name>
    <name type="synonym">Pichia ciferrii</name>
    <dbReference type="NCBI Taxonomy" id="1206466"/>
    <lineage>
        <taxon>Eukaryota</taxon>
        <taxon>Fungi</taxon>
        <taxon>Dikarya</taxon>
        <taxon>Ascomycota</taxon>
        <taxon>Saccharomycotina</taxon>
        <taxon>Saccharomycetes</taxon>
        <taxon>Phaffomycetales</taxon>
        <taxon>Wickerhamomycetaceae</taxon>
        <taxon>Wickerhamomyces</taxon>
    </lineage>
</organism>
<accession>K0KP43</accession>
<sequence length="243" mass="26920">MDLTRKHLKELQRQLNEQNEGALSTLSDSRINLFLLSQQNEPLEDPPEGLLLDDSADEKDDAVNSSMENFEDGDDDDIAGNDNYGVENTSRSLLTINDTQLNEAPVKFQDENGLSKIFDPNNTSLLYVEKKELQESSTDVKSTAREALKSIDTNTSSSPIKSLKQGISKLPVSQAAAKTGRVLRSRMLNAPGLPYNMGSKAKQLKQKQGRTKSTKTLNSKSPSDLNFPKMDSLISLKSKERFP</sequence>
<feature type="compositionally biased region" description="Acidic residues" evidence="1">
    <location>
        <begin position="69"/>
        <end position="79"/>
    </location>
</feature>
<proteinExistence type="predicted"/>
<protein>
    <submittedName>
        <fullName evidence="2">Uncharacterized protein</fullName>
    </submittedName>
</protein>
<evidence type="ECO:0000313" key="3">
    <source>
        <dbReference type="Proteomes" id="UP000009328"/>
    </source>
</evidence>
<dbReference type="AlphaFoldDB" id="K0KP43"/>
<feature type="region of interest" description="Disordered" evidence="1">
    <location>
        <begin position="38"/>
        <end position="81"/>
    </location>
</feature>
<keyword evidence="3" id="KW-1185">Reference proteome</keyword>
<name>K0KP43_WICCF</name>
<dbReference type="InParanoid" id="K0KP43"/>
<dbReference type="EMBL" id="CAIF01000152">
    <property type="protein sequence ID" value="CCH44721.1"/>
    <property type="molecule type" value="Genomic_DNA"/>
</dbReference>
<feature type="compositionally biased region" description="Basic residues" evidence="1">
    <location>
        <begin position="202"/>
        <end position="213"/>
    </location>
</feature>
<dbReference type="HOGENOM" id="CLU_1143314_0_0_1"/>
<reference evidence="2 3" key="1">
    <citation type="journal article" date="2012" name="Eukaryot. Cell">
        <title>Draft genome sequence of Wickerhamomyces ciferrii NRRL Y-1031 F-60-10.</title>
        <authorList>
            <person name="Schneider J."/>
            <person name="Andrea H."/>
            <person name="Blom J."/>
            <person name="Jaenicke S."/>
            <person name="Ruckert C."/>
            <person name="Schorsch C."/>
            <person name="Szczepanowski R."/>
            <person name="Farwick M."/>
            <person name="Goesmann A."/>
            <person name="Puhler A."/>
            <person name="Schaffer S."/>
            <person name="Tauch A."/>
            <person name="Kohler T."/>
            <person name="Brinkrolf K."/>
        </authorList>
    </citation>
    <scope>NUCLEOTIDE SEQUENCE [LARGE SCALE GENOMIC DNA]</scope>
    <source>
        <strain evidence="3">ATCC 14091 / BCRC 22168 / CBS 111 / JCM 3599 / NBRC 0793 / NRRL Y-1031 F-60-10</strain>
    </source>
</reference>
<feature type="region of interest" description="Disordered" evidence="1">
    <location>
        <begin position="190"/>
        <end position="243"/>
    </location>
</feature>
<comment type="caution">
    <text evidence="2">The sequence shown here is derived from an EMBL/GenBank/DDBJ whole genome shotgun (WGS) entry which is preliminary data.</text>
</comment>
<evidence type="ECO:0000313" key="2">
    <source>
        <dbReference type="EMBL" id="CCH44721.1"/>
    </source>
</evidence>
<feature type="compositionally biased region" description="Polar residues" evidence="1">
    <location>
        <begin position="214"/>
        <end position="224"/>
    </location>
</feature>
<evidence type="ECO:0000256" key="1">
    <source>
        <dbReference type="SAM" id="MobiDB-lite"/>
    </source>
</evidence>
<gene>
    <name evidence="2" type="ORF">BN7_4289</name>
</gene>
<dbReference type="Proteomes" id="UP000009328">
    <property type="component" value="Unassembled WGS sequence"/>
</dbReference>